<comment type="caution">
    <text evidence="4">The sequence shown here is derived from an EMBL/GenBank/DDBJ whole genome shotgun (WGS) entry which is preliminary data.</text>
</comment>
<dbReference type="EMBL" id="WWVF01000001">
    <property type="protein sequence ID" value="MZS87720.1"/>
    <property type="molecule type" value="Genomic_DNA"/>
</dbReference>
<dbReference type="InterPro" id="IPR012334">
    <property type="entry name" value="Pectin_lyas_fold"/>
</dbReference>
<feature type="domain" description="Right handed beta helix" evidence="3">
    <location>
        <begin position="528"/>
        <end position="666"/>
    </location>
</feature>
<accession>A0A6L8XPE6</accession>
<feature type="region of interest" description="Disordered" evidence="2">
    <location>
        <begin position="37"/>
        <end position="77"/>
    </location>
</feature>
<sequence>MMKRKTAVIFGIIIAAQLCLTPYAGVKVQAAELEEGQMFEDSSEDSETFGDVSIPDTQSAEKTEENEFGDDDGFSDGDVETFSAEDADQFRENMQELVLNVQDGEDITVKLNTLLAQARDKATDEKQCKVIVPPGNYTLTGTLHMYSNIYLYAEGATITKTSPQKEILLRLGDTPQKSAGGYEGYRNITIDGGIWDSNYECVEDKGGPGGFVGFRIGHATNVTVKNVTFLNNLKSHFLELAGVKNAEITGCTFRGYWKEFTGGGQECIQLDACMPRIFPGYLPYDGSICENIVIKDNTFEDVFAGIGSHSMMFDKPYKNITISNNRFNNLKKRAIWCLNYQDTVVTGNTMTNVGGGVYVRSVYTRNAHTVSGQEVSPEGNQYAENILIADNQITVLEPTVIDGKQWNGYGIWITGEVSLGSAGETIPSEDDDPENTANPTTNGIPAGRYIIRGVTARNNTISGNCDGIKFSLAEDCSCRGNTVRLSDSHTYNNMGISVAKGSNIRVSYNNLSGGNGYGIYAVGTEASQKICRIYGNTVSGFMKDGILASGLAAGSRIEHNRVSTSAANGILVKCIDKSVVDGNYSFKNKARGILLQRCESAMVADNFVSENAINGIELNIRSNHSSVQGNVCGSNKKSGLRIAGSKGISADGNSFRGNRGYAAEFIRSHISSYKGNRFEENGYSNRIHVRNSKISKK</sequence>
<feature type="compositionally biased region" description="Acidic residues" evidence="2">
    <location>
        <begin position="37"/>
        <end position="48"/>
    </location>
</feature>
<evidence type="ECO:0000259" key="3">
    <source>
        <dbReference type="Pfam" id="PF13229"/>
    </source>
</evidence>
<protein>
    <recommendedName>
        <fullName evidence="3">Right handed beta helix domain-containing protein</fullName>
    </recommendedName>
</protein>
<keyword evidence="1" id="KW-0677">Repeat</keyword>
<dbReference type="Proteomes" id="UP000477156">
    <property type="component" value="Unassembled WGS sequence"/>
</dbReference>
<gene>
    <name evidence="4" type="ORF">GT712_01095</name>
</gene>
<proteinExistence type="predicted"/>
<dbReference type="SUPFAM" id="SSF51126">
    <property type="entry name" value="Pectin lyase-like"/>
    <property type="match status" value="2"/>
</dbReference>
<dbReference type="PANTHER" id="PTHR22990:SF15">
    <property type="entry name" value="F-BOX ONLY PROTEIN 10"/>
    <property type="match status" value="1"/>
</dbReference>
<evidence type="ECO:0000256" key="1">
    <source>
        <dbReference type="ARBA" id="ARBA00022737"/>
    </source>
</evidence>
<dbReference type="InterPro" id="IPR051550">
    <property type="entry name" value="SCF-Subunits/Alg-Epimerases"/>
</dbReference>
<dbReference type="InterPro" id="IPR006626">
    <property type="entry name" value="PbH1"/>
</dbReference>
<dbReference type="AlphaFoldDB" id="A0A6L8XPE6"/>
<evidence type="ECO:0000313" key="4">
    <source>
        <dbReference type="EMBL" id="MZS87720.1"/>
    </source>
</evidence>
<dbReference type="SMART" id="SM00710">
    <property type="entry name" value="PbH1"/>
    <property type="match status" value="12"/>
</dbReference>
<dbReference type="InterPro" id="IPR039448">
    <property type="entry name" value="Beta_helix"/>
</dbReference>
<evidence type="ECO:0000313" key="5">
    <source>
        <dbReference type="Proteomes" id="UP000477156"/>
    </source>
</evidence>
<dbReference type="Gene3D" id="2.160.20.10">
    <property type="entry name" value="Single-stranded right-handed beta-helix, Pectin lyase-like"/>
    <property type="match status" value="1"/>
</dbReference>
<dbReference type="Pfam" id="PF13229">
    <property type="entry name" value="Beta_helix"/>
    <property type="match status" value="1"/>
</dbReference>
<dbReference type="InterPro" id="IPR011050">
    <property type="entry name" value="Pectin_lyase_fold/virulence"/>
</dbReference>
<dbReference type="PANTHER" id="PTHR22990">
    <property type="entry name" value="F-BOX ONLY PROTEIN"/>
    <property type="match status" value="1"/>
</dbReference>
<feature type="region of interest" description="Disordered" evidence="2">
    <location>
        <begin position="422"/>
        <end position="443"/>
    </location>
</feature>
<dbReference type="RefSeq" id="WP_161276511.1">
    <property type="nucleotide sequence ID" value="NZ_JADNIU010000003.1"/>
</dbReference>
<organism evidence="4 5">
    <name type="scientific">Blautia wexlerae</name>
    <dbReference type="NCBI Taxonomy" id="418240"/>
    <lineage>
        <taxon>Bacteria</taxon>
        <taxon>Bacillati</taxon>
        <taxon>Bacillota</taxon>
        <taxon>Clostridia</taxon>
        <taxon>Lachnospirales</taxon>
        <taxon>Lachnospiraceae</taxon>
        <taxon>Blautia</taxon>
    </lineage>
</organism>
<evidence type="ECO:0000256" key="2">
    <source>
        <dbReference type="SAM" id="MobiDB-lite"/>
    </source>
</evidence>
<reference evidence="4 5" key="1">
    <citation type="journal article" date="2019" name="Nat. Med.">
        <title>A library of human gut bacterial isolates paired with longitudinal multiomics data enables mechanistic microbiome research.</title>
        <authorList>
            <person name="Poyet M."/>
            <person name="Groussin M."/>
            <person name="Gibbons S.M."/>
            <person name="Avila-Pacheco J."/>
            <person name="Jiang X."/>
            <person name="Kearney S.M."/>
            <person name="Perrotta A.R."/>
            <person name="Berdy B."/>
            <person name="Zhao S."/>
            <person name="Lieberman T.D."/>
            <person name="Swanson P.K."/>
            <person name="Smith M."/>
            <person name="Roesemann S."/>
            <person name="Alexander J.E."/>
            <person name="Rich S.A."/>
            <person name="Livny J."/>
            <person name="Vlamakis H."/>
            <person name="Clish C."/>
            <person name="Bullock K."/>
            <person name="Deik A."/>
            <person name="Scott J."/>
            <person name="Pierce K.A."/>
            <person name="Xavier R.J."/>
            <person name="Alm E.J."/>
        </authorList>
    </citation>
    <scope>NUCLEOTIDE SEQUENCE [LARGE SCALE GENOMIC DNA]</scope>
    <source>
        <strain evidence="4 5">BIOML-A12</strain>
    </source>
</reference>
<feature type="compositionally biased region" description="Acidic residues" evidence="2">
    <location>
        <begin position="66"/>
        <end position="77"/>
    </location>
</feature>
<name>A0A6L8XPE6_9FIRM</name>